<proteinExistence type="predicted"/>
<dbReference type="Gene3D" id="3.30.450.20">
    <property type="entry name" value="PAS domain"/>
    <property type="match status" value="1"/>
</dbReference>
<dbReference type="Pfam" id="PF09339">
    <property type="entry name" value="HTH_IclR"/>
    <property type="match status" value="1"/>
</dbReference>
<evidence type="ECO:0000313" key="4">
    <source>
        <dbReference type="Proteomes" id="UP001283212"/>
    </source>
</evidence>
<evidence type="ECO:0000259" key="2">
    <source>
        <dbReference type="Pfam" id="PF09339"/>
    </source>
</evidence>
<evidence type="ECO:0000259" key="1">
    <source>
        <dbReference type="Pfam" id="PF08448"/>
    </source>
</evidence>
<dbReference type="Gene3D" id="1.10.10.10">
    <property type="entry name" value="Winged helix-like DNA-binding domain superfamily/Winged helix DNA-binding domain"/>
    <property type="match status" value="1"/>
</dbReference>
<dbReference type="GO" id="GO:0003677">
    <property type="term" value="F:DNA binding"/>
    <property type="evidence" value="ECO:0007669"/>
    <property type="project" value="InterPro"/>
</dbReference>
<comment type="caution">
    <text evidence="3">The sequence shown here is derived from an EMBL/GenBank/DDBJ whole genome shotgun (WGS) entry which is preliminary data.</text>
</comment>
<sequence>MNALKDTKYGLSITEISRKSGMNRNSAAKYLAILVTLGQVEMQIVGPARVYHLSSRIPMSSAALNRFPDPIISVSDDGTVRKINKAFQICWNIEKNQLAGVSLKDVPLPALREIADFSEYRKALDGEAAETNIWKKVSGGSVLYWLSPAVFDDGSLGVIISLRKNE</sequence>
<dbReference type="InterPro" id="IPR035965">
    <property type="entry name" value="PAS-like_dom_sf"/>
</dbReference>
<protein>
    <recommendedName>
        <fullName evidence="5">PAS domain-containing protein</fullName>
    </recommendedName>
</protein>
<gene>
    <name evidence="3" type="ORF">McpCs1_05000</name>
</gene>
<dbReference type="InterPro" id="IPR036388">
    <property type="entry name" value="WH-like_DNA-bd_sf"/>
</dbReference>
<dbReference type="InterPro" id="IPR005471">
    <property type="entry name" value="Tscrpt_reg_IclR_N"/>
</dbReference>
<dbReference type="SUPFAM" id="SSF55785">
    <property type="entry name" value="PYP-like sensor domain (PAS domain)"/>
    <property type="match status" value="1"/>
</dbReference>
<dbReference type="AlphaFoldDB" id="A0AAE4SAS8"/>
<dbReference type="Proteomes" id="UP001283212">
    <property type="component" value="Unassembled WGS sequence"/>
</dbReference>
<dbReference type="InterPro" id="IPR036390">
    <property type="entry name" value="WH_DNA-bd_sf"/>
</dbReference>
<feature type="domain" description="PAS fold-4" evidence="1">
    <location>
        <begin position="64"/>
        <end position="145"/>
    </location>
</feature>
<dbReference type="GO" id="GO:0006355">
    <property type="term" value="P:regulation of DNA-templated transcription"/>
    <property type="evidence" value="ECO:0007669"/>
    <property type="project" value="InterPro"/>
</dbReference>
<accession>A0AAE4SAS8</accession>
<reference evidence="3 4" key="1">
    <citation type="submission" date="2023-06" db="EMBL/GenBank/DDBJ databases">
        <title>Genome sequence of Methancorpusculaceae sp. Cs1.</title>
        <authorList>
            <person name="Protasov E."/>
            <person name="Platt K."/>
            <person name="Poehlein A."/>
            <person name="Daniel R."/>
            <person name="Brune A."/>
        </authorList>
    </citation>
    <scope>NUCLEOTIDE SEQUENCE [LARGE SCALE GENOMIC DNA]</scope>
    <source>
        <strain evidence="3 4">Cs1</strain>
    </source>
</reference>
<dbReference type="EMBL" id="JAWDKB010000002">
    <property type="protein sequence ID" value="MDV0443132.1"/>
    <property type="molecule type" value="Genomic_DNA"/>
</dbReference>
<organism evidence="3 4">
    <name type="scientific">Methanorbis rubei</name>
    <dbReference type="NCBI Taxonomy" id="3028300"/>
    <lineage>
        <taxon>Archaea</taxon>
        <taxon>Methanobacteriati</taxon>
        <taxon>Methanobacteriota</taxon>
        <taxon>Stenosarchaea group</taxon>
        <taxon>Methanomicrobia</taxon>
        <taxon>Methanomicrobiales</taxon>
        <taxon>Methanocorpusculaceae</taxon>
        <taxon>Methanorbis</taxon>
    </lineage>
</organism>
<dbReference type="SUPFAM" id="SSF46785">
    <property type="entry name" value="Winged helix' DNA-binding domain"/>
    <property type="match status" value="1"/>
</dbReference>
<keyword evidence="4" id="KW-1185">Reference proteome</keyword>
<dbReference type="Pfam" id="PF08448">
    <property type="entry name" value="PAS_4"/>
    <property type="match status" value="1"/>
</dbReference>
<feature type="domain" description="HTH iclR-type" evidence="2">
    <location>
        <begin position="1"/>
        <end position="41"/>
    </location>
</feature>
<evidence type="ECO:0000313" key="3">
    <source>
        <dbReference type="EMBL" id="MDV0443132.1"/>
    </source>
</evidence>
<evidence type="ECO:0008006" key="5">
    <source>
        <dbReference type="Google" id="ProtNLM"/>
    </source>
</evidence>
<name>A0AAE4SAS8_9EURY</name>
<dbReference type="InterPro" id="IPR013656">
    <property type="entry name" value="PAS_4"/>
</dbReference>